<evidence type="ECO:0000313" key="2">
    <source>
        <dbReference type="EMBL" id="EDW33800.1"/>
    </source>
</evidence>
<name>B4H7I9_DROPE</name>
<dbReference type="PROSITE" id="PS51257">
    <property type="entry name" value="PROKAR_LIPOPROTEIN"/>
    <property type="match status" value="1"/>
</dbReference>
<feature type="chain" id="PRO_5002805073" evidence="1">
    <location>
        <begin position="22"/>
        <end position="78"/>
    </location>
</feature>
<dbReference type="EMBL" id="CH479218">
    <property type="protein sequence ID" value="EDW33800.1"/>
    <property type="molecule type" value="Genomic_DNA"/>
</dbReference>
<evidence type="ECO:0000256" key="1">
    <source>
        <dbReference type="SAM" id="SignalP"/>
    </source>
</evidence>
<proteinExistence type="predicted"/>
<keyword evidence="3" id="KW-1185">Reference proteome</keyword>
<dbReference type="OMA" id="CSCTDAK"/>
<dbReference type="HOGENOM" id="CLU_197788_0_0_1"/>
<reference evidence="2 3" key="1">
    <citation type="journal article" date="2007" name="Nature">
        <title>Evolution of genes and genomes on the Drosophila phylogeny.</title>
        <authorList>
            <consortium name="Drosophila 12 Genomes Consortium"/>
            <person name="Clark A.G."/>
            <person name="Eisen M.B."/>
            <person name="Smith D.R."/>
            <person name="Bergman C.M."/>
            <person name="Oliver B."/>
            <person name="Markow T.A."/>
            <person name="Kaufman T.C."/>
            <person name="Kellis M."/>
            <person name="Gelbart W."/>
            <person name="Iyer V.N."/>
            <person name="Pollard D.A."/>
            <person name="Sackton T.B."/>
            <person name="Larracuente A.M."/>
            <person name="Singh N.D."/>
            <person name="Abad J.P."/>
            <person name="Abt D.N."/>
            <person name="Adryan B."/>
            <person name="Aguade M."/>
            <person name="Akashi H."/>
            <person name="Anderson W.W."/>
            <person name="Aquadro C.F."/>
            <person name="Ardell D.H."/>
            <person name="Arguello R."/>
            <person name="Artieri C.G."/>
            <person name="Barbash D.A."/>
            <person name="Barker D."/>
            <person name="Barsanti P."/>
            <person name="Batterham P."/>
            <person name="Batzoglou S."/>
            <person name="Begun D."/>
            <person name="Bhutkar A."/>
            <person name="Blanco E."/>
            <person name="Bosak S.A."/>
            <person name="Bradley R.K."/>
            <person name="Brand A.D."/>
            <person name="Brent M.R."/>
            <person name="Brooks A.N."/>
            <person name="Brown R.H."/>
            <person name="Butlin R.K."/>
            <person name="Caggese C."/>
            <person name="Calvi B.R."/>
            <person name="Bernardo de Carvalho A."/>
            <person name="Caspi A."/>
            <person name="Castrezana S."/>
            <person name="Celniker S.E."/>
            <person name="Chang J.L."/>
            <person name="Chapple C."/>
            <person name="Chatterji S."/>
            <person name="Chinwalla A."/>
            <person name="Civetta A."/>
            <person name="Clifton S.W."/>
            <person name="Comeron J.M."/>
            <person name="Costello J.C."/>
            <person name="Coyne J.A."/>
            <person name="Daub J."/>
            <person name="David R.G."/>
            <person name="Delcher A.L."/>
            <person name="Delehaunty K."/>
            <person name="Do C.B."/>
            <person name="Ebling H."/>
            <person name="Edwards K."/>
            <person name="Eickbush T."/>
            <person name="Evans J.D."/>
            <person name="Filipski A."/>
            <person name="Findeiss S."/>
            <person name="Freyhult E."/>
            <person name="Fulton L."/>
            <person name="Fulton R."/>
            <person name="Garcia A.C."/>
            <person name="Gardiner A."/>
            <person name="Garfield D.A."/>
            <person name="Garvin B.E."/>
            <person name="Gibson G."/>
            <person name="Gilbert D."/>
            <person name="Gnerre S."/>
            <person name="Godfrey J."/>
            <person name="Good R."/>
            <person name="Gotea V."/>
            <person name="Gravely B."/>
            <person name="Greenberg A.J."/>
            <person name="Griffiths-Jones S."/>
            <person name="Gross S."/>
            <person name="Guigo R."/>
            <person name="Gustafson E.A."/>
            <person name="Haerty W."/>
            <person name="Hahn M.W."/>
            <person name="Halligan D.L."/>
            <person name="Halpern A.L."/>
            <person name="Halter G.M."/>
            <person name="Han M.V."/>
            <person name="Heger A."/>
            <person name="Hillier L."/>
            <person name="Hinrichs A.S."/>
            <person name="Holmes I."/>
            <person name="Hoskins R.A."/>
            <person name="Hubisz M.J."/>
            <person name="Hultmark D."/>
            <person name="Huntley M.A."/>
            <person name="Jaffe D.B."/>
            <person name="Jagadeeshan S."/>
            <person name="Jeck W.R."/>
            <person name="Johnson J."/>
            <person name="Jones C.D."/>
            <person name="Jordan W.C."/>
            <person name="Karpen G.H."/>
            <person name="Kataoka E."/>
            <person name="Keightley P.D."/>
            <person name="Kheradpour P."/>
            <person name="Kirkness E.F."/>
            <person name="Koerich L.B."/>
            <person name="Kristiansen K."/>
            <person name="Kudrna D."/>
            <person name="Kulathinal R.J."/>
            <person name="Kumar S."/>
            <person name="Kwok R."/>
            <person name="Lander E."/>
            <person name="Langley C.H."/>
            <person name="Lapoint R."/>
            <person name="Lazzaro B.P."/>
            <person name="Lee S.J."/>
            <person name="Levesque L."/>
            <person name="Li R."/>
            <person name="Lin C.F."/>
            <person name="Lin M.F."/>
            <person name="Lindblad-Toh K."/>
            <person name="Llopart A."/>
            <person name="Long M."/>
            <person name="Low L."/>
            <person name="Lozovsky E."/>
            <person name="Lu J."/>
            <person name="Luo M."/>
            <person name="Machado C.A."/>
            <person name="Makalowski W."/>
            <person name="Marzo M."/>
            <person name="Matsuda M."/>
            <person name="Matzkin L."/>
            <person name="McAllister B."/>
            <person name="McBride C.S."/>
            <person name="McKernan B."/>
            <person name="McKernan K."/>
            <person name="Mendez-Lago M."/>
            <person name="Minx P."/>
            <person name="Mollenhauer M.U."/>
            <person name="Montooth K."/>
            <person name="Mount S.M."/>
            <person name="Mu X."/>
            <person name="Myers E."/>
            <person name="Negre B."/>
            <person name="Newfeld S."/>
            <person name="Nielsen R."/>
            <person name="Noor M.A."/>
            <person name="O'Grady P."/>
            <person name="Pachter L."/>
            <person name="Papaceit M."/>
            <person name="Parisi M.J."/>
            <person name="Parisi M."/>
            <person name="Parts L."/>
            <person name="Pedersen J.S."/>
            <person name="Pesole G."/>
            <person name="Phillippy A.M."/>
            <person name="Ponting C.P."/>
            <person name="Pop M."/>
            <person name="Porcelli D."/>
            <person name="Powell J.R."/>
            <person name="Prohaska S."/>
            <person name="Pruitt K."/>
            <person name="Puig M."/>
            <person name="Quesneville H."/>
            <person name="Ram K.R."/>
            <person name="Rand D."/>
            <person name="Rasmussen M.D."/>
            <person name="Reed L.K."/>
            <person name="Reenan R."/>
            <person name="Reily A."/>
            <person name="Remington K.A."/>
            <person name="Rieger T.T."/>
            <person name="Ritchie M.G."/>
            <person name="Robin C."/>
            <person name="Rogers Y.H."/>
            <person name="Rohde C."/>
            <person name="Rozas J."/>
            <person name="Rubenfield M.J."/>
            <person name="Ruiz A."/>
            <person name="Russo S."/>
            <person name="Salzberg S.L."/>
            <person name="Sanchez-Gracia A."/>
            <person name="Saranga D.J."/>
            <person name="Sato H."/>
            <person name="Schaeffer S.W."/>
            <person name="Schatz M.C."/>
            <person name="Schlenke T."/>
            <person name="Schwartz R."/>
            <person name="Segarra C."/>
            <person name="Singh R.S."/>
            <person name="Sirot L."/>
            <person name="Sirota M."/>
            <person name="Sisneros N.B."/>
            <person name="Smith C.D."/>
            <person name="Smith T.F."/>
            <person name="Spieth J."/>
            <person name="Stage D.E."/>
            <person name="Stark A."/>
            <person name="Stephan W."/>
            <person name="Strausberg R.L."/>
            <person name="Strempel S."/>
            <person name="Sturgill D."/>
            <person name="Sutton G."/>
            <person name="Sutton G.G."/>
            <person name="Tao W."/>
            <person name="Teichmann S."/>
            <person name="Tobari Y.N."/>
            <person name="Tomimura Y."/>
            <person name="Tsolas J.M."/>
            <person name="Valente V.L."/>
            <person name="Venter E."/>
            <person name="Venter J.C."/>
            <person name="Vicario S."/>
            <person name="Vieira F.G."/>
            <person name="Vilella A.J."/>
            <person name="Villasante A."/>
            <person name="Walenz B."/>
            <person name="Wang J."/>
            <person name="Wasserman M."/>
            <person name="Watts T."/>
            <person name="Wilson D."/>
            <person name="Wilson R.K."/>
            <person name="Wing R.A."/>
            <person name="Wolfner M.F."/>
            <person name="Wong A."/>
            <person name="Wong G.K."/>
            <person name="Wu C.I."/>
            <person name="Wu G."/>
            <person name="Yamamoto D."/>
            <person name="Yang H.P."/>
            <person name="Yang S.P."/>
            <person name="Yorke J.A."/>
            <person name="Yoshida K."/>
            <person name="Zdobnov E."/>
            <person name="Zhang P."/>
            <person name="Zhang Y."/>
            <person name="Zimin A.V."/>
            <person name="Baldwin J."/>
            <person name="Abdouelleil A."/>
            <person name="Abdulkadir J."/>
            <person name="Abebe A."/>
            <person name="Abera B."/>
            <person name="Abreu J."/>
            <person name="Acer S.C."/>
            <person name="Aftuck L."/>
            <person name="Alexander A."/>
            <person name="An P."/>
            <person name="Anderson E."/>
            <person name="Anderson S."/>
            <person name="Arachi H."/>
            <person name="Azer M."/>
            <person name="Bachantsang P."/>
            <person name="Barry A."/>
            <person name="Bayul T."/>
            <person name="Berlin A."/>
            <person name="Bessette D."/>
            <person name="Bloom T."/>
            <person name="Blye J."/>
            <person name="Boguslavskiy L."/>
            <person name="Bonnet C."/>
            <person name="Boukhgalter B."/>
            <person name="Bourzgui I."/>
            <person name="Brown A."/>
            <person name="Cahill P."/>
            <person name="Channer S."/>
            <person name="Cheshatsang Y."/>
            <person name="Chuda L."/>
            <person name="Citroen M."/>
            <person name="Collymore A."/>
            <person name="Cooke P."/>
            <person name="Costello M."/>
            <person name="D'Aco K."/>
            <person name="Daza R."/>
            <person name="De Haan G."/>
            <person name="DeGray S."/>
            <person name="DeMaso C."/>
            <person name="Dhargay N."/>
            <person name="Dooley K."/>
            <person name="Dooley E."/>
            <person name="Doricent M."/>
            <person name="Dorje P."/>
            <person name="Dorjee K."/>
            <person name="Dupes A."/>
            <person name="Elong R."/>
            <person name="Falk J."/>
            <person name="Farina A."/>
            <person name="Faro S."/>
            <person name="Ferguson D."/>
            <person name="Fisher S."/>
            <person name="Foley C.D."/>
            <person name="Franke A."/>
            <person name="Friedrich D."/>
            <person name="Gadbois L."/>
            <person name="Gearin G."/>
            <person name="Gearin C.R."/>
            <person name="Giannoukos G."/>
            <person name="Goode T."/>
            <person name="Graham J."/>
            <person name="Grandbois E."/>
            <person name="Grewal S."/>
            <person name="Gyaltsen K."/>
            <person name="Hafez N."/>
            <person name="Hagos B."/>
            <person name="Hall J."/>
            <person name="Henson C."/>
            <person name="Hollinger A."/>
            <person name="Honan T."/>
            <person name="Huard M.D."/>
            <person name="Hughes L."/>
            <person name="Hurhula B."/>
            <person name="Husby M.E."/>
            <person name="Kamat A."/>
            <person name="Kanga B."/>
            <person name="Kashin S."/>
            <person name="Khazanovich D."/>
            <person name="Kisner P."/>
            <person name="Lance K."/>
            <person name="Lara M."/>
            <person name="Lee W."/>
            <person name="Lennon N."/>
            <person name="Letendre F."/>
            <person name="LeVine R."/>
            <person name="Lipovsky A."/>
            <person name="Liu X."/>
            <person name="Liu J."/>
            <person name="Liu S."/>
            <person name="Lokyitsang T."/>
            <person name="Lokyitsang Y."/>
            <person name="Lubonja R."/>
            <person name="Lui A."/>
            <person name="MacDonald P."/>
            <person name="Magnisalis V."/>
            <person name="Maru K."/>
            <person name="Matthews C."/>
            <person name="McCusker W."/>
            <person name="McDonough S."/>
            <person name="Mehta T."/>
            <person name="Meldrim J."/>
            <person name="Meneus L."/>
            <person name="Mihai O."/>
            <person name="Mihalev A."/>
            <person name="Mihova T."/>
            <person name="Mittelman R."/>
            <person name="Mlenga V."/>
            <person name="Montmayeur A."/>
            <person name="Mulrain L."/>
            <person name="Navidi A."/>
            <person name="Naylor J."/>
            <person name="Negash T."/>
            <person name="Nguyen T."/>
            <person name="Nguyen N."/>
            <person name="Nicol R."/>
            <person name="Norbu C."/>
            <person name="Norbu N."/>
            <person name="Novod N."/>
            <person name="O'Neill B."/>
            <person name="Osman S."/>
            <person name="Markiewicz E."/>
            <person name="Oyono O.L."/>
            <person name="Patti C."/>
            <person name="Phunkhang P."/>
            <person name="Pierre F."/>
            <person name="Priest M."/>
            <person name="Raghuraman S."/>
            <person name="Rege F."/>
            <person name="Reyes R."/>
            <person name="Rise C."/>
            <person name="Rogov P."/>
            <person name="Ross K."/>
            <person name="Ryan E."/>
            <person name="Settipalli S."/>
            <person name="Shea T."/>
            <person name="Sherpa N."/>
            <person name="Shi L."/>
            <person name="Shih D."/>
            <person name="Sparrow T."/>
            <person name="Spaulding J."/>
            <person name="Stalker J."/>
            <person name="Stange-Thomann N."/>
            <person name="Stavropoulos S."/>
            <person name="Stone C."/>
            <person name="Strader C."/>
            <person name="Tesfaye S."/>
            <person name="Thomson T."/>
            <person name="Thoulutsang Y."/>
            <person name="Thoulutsang D."/>
            <person name="Topham K."/>
            <person name="Topping I."/>
            <person name="Tsamla T."/>
            <person name="Vassiliev H."/>
            <person name="Vo A."/>
            <person name="Wangchuk T."/>
            <person name="Wangdi T."/>
            <person name="Weiand M."/>
            <person name="Wilkinson J."/>
            <person name="Wilson A."/>
            <person name="Yadav S."/>
            <person name="Young G."/>
            <person name="Yu Q."/>
            <person name="Zembek L."/>
            <person name="Zhong D."/>
            <person name="Zimmer A."/>
            <person name="Zwirko Z."/>
            <person name="Jaffe D.B."/>
            <person name="Alvarez P."/>
            <person name="Brockman W."/>
            <person name="Butler J."/>
            <person name="Chin C."/>
            <person name="Gnerre S."/>
            <person name="Grabherr M."/>
            <person name="Kleber M."/>
            <person name="Mauceli E."/>
            <person name="MacCallum I."/>
        </authorList>
    </citation>
    <scope>NUCLEOTIDE SEQUENCE [LARGE SCALE GENOMIC DNA]</scope>
    <source>
        <strain evidence="3">MSH-3 / Tucson 14011-0111.49</strain>
    </source>
</reference>
<dbReference type="PhylomeDB" id="B4H7I9"/>
<accession>B4H7I9</accession>
<feature type="signal peptide" evidence="1">
    <location>
        <begin position="1"/>
        <end position="21"/>
    </location>
</feature>
<gene>
    <name evidence="2" type="primary">Dper\GL26976</name>
    <name evidence="2" type="ORF">Dper_GL26976</name>
</gene>
<keyword evidence="1" id="KW-0732">Signal</keyword>
<sequence>MTLRLTLLLAGWWLLVACTAARPQDLGTGMALAMGQVKQLMETGGGARQQQSVEVLGQRVDGAMNLGFGEAMNLPLSG</sequence>
<protein>
    <submittedName>
        <fullName evidence="2">GL26976</fullName>
    </submittedName>
</protein>
<organism evidence="3">
    <name type="scientific">Drosophila persimilis</name>
    <name type="common">Fruit fly</name>
    <dbReference type="NCBI Taxonomy" id="7234"/>
    <lineage>
        <taxon>Eukaryota</taxon>
        <taxon>Metazoa</taxon>
        <taxon>Ecdysozoa</taxon>
        <taxon>Arthropoda</taxon>
        <taxon>Hexapoda</taxon>
        <taxon>Insecta</taxon>
        <taxon>Pterygota</taxon>
        <taxon>Neoptera</taxon>
        <taxon>Endopterygota</taxon>
        <taxon>Diptera</taxon>
        <taxon>Brachycera</taxon>
        <taxon>Muscomorpha</taxon>
        <taxon>Ephydroidea</taxon>
        <taxon>Drosophilidae</taxon>
        <taxon>Drosophila</taxon>
        <taxon>Sophophora</taxon>
    </lineage>
</organism>
<dbReference type="AlphaFoldDB" id="B4H7I9"/>
<dbReference type="Proteomes" id="UP000008744">
    <property type="component" value="Unassembled WGS sequence"/>
</dbReference>
<dbReference type="eggNOG" id="ENOG502T82H">
    <property type="taxonomic scope" value="Eukaryota"/>
</dbReference>
<evidence type="ECO:0000313" key="3">
    <source>
        <dbReference type="Proteomes" id="UP000008744"/>
    </source>
</evidence>